<dbReference type="PANTHER" id="PTHR33802">
    <property type="entry name" value="SI:CH211-161H7.5-RELATED"/>
    <property type="match status" value="1"/>
</dbReference>
<keyword evidence="1" id="KW-0472">Membrane</keyword>
<evidence type="ECO:0000256" key="1">
    <source>
        <dbReference type="SAM" id="Phobius"/>
    </source>
</evidence>
<keyword evidence="1" id="KW-1133">Transmembrane helix</keyword>
<proteinExistence type="predicted"/>
<feature type="transmembrane region" description="Helical" evidence="1">
    <location>
        <begin position="144"/>
        <end position="166"/>
    </location>
</feature>
<keyword evidence="3" id="KW-1185">Reference proteome</keyword>
<feature type="transmembrane region" description="Helical" evidence="1">
    <location>
        <begin position="282"/>
        <end position="302"/>
    </location>
</feature>
<dbReference type="PANTHER" id="PTHR33802:SF3">
    <property type="match status" value="1"/>
</dbReference>
<dbReference type="EMBL" id="JBHFQA010000016">
    <property type="protein sequence ID" value="KAL2085605.1"/>
    <property type="molecule type" value="Genomic_DNA"/>
</dbReference>
<feature type="transmembrane region" description="Helical" evidence="1">
    <location>
        <begin position="29"/>
        <end position="48"/>
    </location>
</feature>
<feature type="transmembrane region" description="Helical" evidence="1">
    <location>
        <begin position="186"/>
        <end position="204"/>
    </location>
</feature>
<accession>A0ABD1JGV9</accession>
<feature type="transmembrane region" description="Helical" evidence="1">
    <location>
        <begin position="78"/>
        <end position="100"/>
    </location>
</feature>
<organism evidence="2 3">
    <name type="scientific">Coilia grayii</name>
    <name type="common">Gray's grenadier anchovy</name>
    <dbReference type="NCBI Taxonomy" id="363190"/>
    <lineage>
        <taxon>Eukaryota</taxon>
        <taxon>Metazoa</taxon>
        <taxon>Chordata</taxon>
        <taxon>Craniata</taxon>
        <taxon>Vertebrata</taxon>
        <taxon>Euteleostomi</taxon>
        <taxon>Actinopterygii</taxon>
        <taxon>Neopterygii</taxon>
        <taxon>Teleostei</taxon>
        <taxon>Clupei</taxon>
        <taxon>Clupeiformes</taxon>
        <taxon>Clupeoidei</taxon>
        <taxon>Engraulidae</taxon>
        <taxon>Coilinae</taxon>
        <taxon>Coilia</taxon>
    </lineage>
</organism>
<gene>
    <name evidence="2" type="ORF">ACEWY4_018925</name>
</gene>
<reference evidence="2 3" key="1">
    <citation type="submission" date="2024-09" db="EMBL/GenBank/DDBJ databases">
        <title>A chromosome-level genome assembly of Gray's grenadier anchovy, Coilia grayii.</title>
        <authorList>
            <person name="Fu Z."/>
        </authorList>
    </citation>
    <scope>NUCLEOTIDE SEQUENCE [LARGE SCALE GENOMIC DNA]</scope>
    <source>
        <strain evidence="2">G4</strain>
        <tissue evidence="2">Muscle</tissue>
    </source>
</reference>
<dbReference type="AlphaFoldDB" id="A0ABD1JGV9"/>
<protein>
    <submittedName>
        <fullName evidence="2">Uncharacterized protein</fullName>
    </submittedName>
</protein>
<comment type="caution">
    <text evidence="2">The sequence shown here is derived from an EMBL/GenBank/DDBJ whole genome shotgun (WGS) entry which is preliminary data.</text>
</comment>
<keyword evidence="1" id="KW-0812">Transmembrane</keyword>
<feature type="transmembrane region" description="Helical" evidence="1">
    <location>
        <begin position="121"/>
        <end position="138"/>
    </location>
</feature>
<evidence type="ECO:0000313" key="3">
    <source>
        <dbReference type="Proteomes" id="UP001591681"/>
    </source>
</evidence>
<dbReference type="Proteomes" id="UP001591681">
    <property type="component" value="Unassembled WGS sequence"/>
</dbReference>
<name>A0ABD1JGV9_9TELE</name>
<evidence type="ECO:0000313" key="2">
    <source>
        <dbReference type="EMBL" id="KAL2085605.1"/>
    </source>
</evidence>
<feature type="transmembrane region" description="Helical" evidence="1">
    <location>
        <begin position="224"/>
        <end position="243"/>
    </location>
</feature>
<sequence length="349" mass="39532">MLNLPPADIARSCCIWTGMNGKQRAIKHCVCMVLAMCSINILMVLTGLSHSPNPTGLFENSQYNMSKTFPTDVSMDKWSGFIDVLIPMINSYCLLFSLLLTCKRNDYGPVCCNPEVHPPRFYLIWPIICVTDIGDLFLSDRCGILQAFWLKLLSPLLTFYMLFYSYINVQHHRTLLHVTCSQSTRFLYYLAQNGLAVSAWWNLLDALVNLGIVLKYVAGLQDPVVSSLILTLLFLAMLLWFILENFIWVQYIHYNFTVYPILILGLSSMFTRGYQAATMAPNTVYCGFLMLVATVMNCVFLFRLCCDSNHSIPVHTLPSPRPGECPSVCLALDKHASEGKWNLHNNYSA</sequence>
<feature type="transmembrane region" description="Helical" evidence="1">
    <location>
        <begin position="252"/>
        <end position="270"/>
    </location>
</feature>